<protein>
    <recommendedName>
        <fullName evidence="1">geranylgeranyl diphosphate synthase</fullName>
        <ecNumber evidence="1">2.5.1.29</ecNumber>
    </recommendedName>
</protein>
<keyword evidence="7" id="KW-1185">Reference proteome</keyword>
<comment type="similarity">
    <text evidence="5">Belongs to the FPP/GGPP synthase family.</text>
</comment>
<evidence type="ECO:0000256" key="2">
    <source>
        <dbReference type="ARBA" id="ARBA00022679"/>
    </source>
</evidence>
<dbReference type="GO" id="GO:0046872">
    <property type="term" value="F:metal ion binding"/>
    <property type="evidence" value="ECO:0007669"/>
    <property type="project" value="UniProtKB-KW"/>
</dbReference>
<name>A0A6A5VGD6_9PLEO</name>
<proteinExistence type="inferred from homology"/>
<organism evidence="6 7">
    <name type="scientific">Bimuria novae-zelandiae CBS 107.79</name>
    <dbReference type="NCBI Taxonomy" id="1447943"/>
    <lineage>
        <taxon>Eukaryota</taxon>
        <taxon>Fungi</taxon>
        <taxon>Dikarya</taxon>
        <taxon>Ascomycota</taxon>
        <taxon>Pezizomycotina</taxon>
        <taxon>Dothideomycetes</taxon>
        <taxon>Pleosporomycetidae</taxon>
        <taxon>Pleosporales</taxon>
        <taxon>Massarineae</taxon>
        <taxon>Didymosphaeriaceae</taxon>
        <taxon>Bimuria</taxon>
    </lineage>
</organism>
<dbReference type="OrthoDB" id="6921389at2759"/>
<dbReference type="AlphaFoldDB" id="A0A6A5VGD6"/>
<dbReference type="PANTHER" id="PTHR12001">
    <property type="entry name" value="GERANYLGERANYL PYROPHOSPHATE SYNTHASE"/>
    <property type="match status" value="1"/>
</dbReference>
<dbReference type="Pfam" id="PF00348">
    <property type="entry name" value="polyprenyl_synt"/>
    <property type="match status" value="1"/>
</dbReference>
<keyword evidence="3" id="KW-0479">Metal-binding</keyword>
<dbReference type="SUPFAM" id="SSF48576">
    <property type="entry name" value="Terpenoid synthases"/>
    <property type="match status" value="1"/>
</dbReference>
<dbReference type="Gene3D" id="1.10.600.10">
    <property type="entry name" value="Farnesyl Diphosphate Synthase"/>
    <property type="match status" value="1"/>
</dbReference>
<reference evidence="6" key="1">
    <citation type="journal article" date="2020" name="Stud. Mycol.">
        <title>101 Dothideomycetes genomes: a test case for predicting lifestyles and emergence of pathogens.</title>
        <authorList>
            <person name="Haridas S."/>
            <person name="Albert R."/>
            <person name="Binder M."/>
            <person name="Bloem J."/>
            <person name="Labutti K."/>
            <person name="Salamov A."/>
            <person name="Andreopoulos B."/>
            <person name="Baker S."/>
            <person name="Barry K."/>
            <person name="Bills G."/>
            <person name="Bluhm B."/>
            <person name="Cannon C."/>
            <person name="Castanera R."/>
            <person name="Culley D."/>
            <person name="Daum C."/>
            <person name="Ezra D."/>
            <person name="Gonzalez J."/>
            <person name="Henrissat B."/>
            <person name="Kuo A."/>
            <person name="Liang C."/>
            <person name="Lipzen A."/>
            <person name="Lutzoni F."/>
            <person name="Magnuson J."/>
            <person name="Mondo S."/>
            <person name="Nolan M."/>
            <person name="Ohm R."/>
            <person name="Pangilinan J."/>
            <person name="Park H.-J."/>
            <person name="Ramirez L."/>
            <person name="Alfaro M."/>
            <person name="Sun H."/>
            <person name="Tritt A."/>
            <person name="Yoshinaga Y."/>
            <person name="Zwiers L.-H."/>
            <person name="Turgeon B."/>
            <person name="Goodwin S."/>
            <person name="Spatafora J."/>
            <person name="Crous P."/>
            <person name="Grigoriev I."/>
        </authorList>
    </citation>
    <scope>NUCLEOTIDE SEQUENCE</scope>
    <source>
        <strain evidence="6">CBS 107.79</strain>
    </source>
</reference>
<evidence type="ECO:0000256" key="5">
    <source>
        <dbReference type="RuleBase" id="RU004466"/>
    </source>
</evidence>
<dbReference type="EC" id="2.5.1.29" evidence="1"/>
<dbReference type="PROSITE" id="PS00723">
    <property type="entry name" value="POLYPRENYL_SYNTHASE_1"/>
    <property type="match status" value="1"/>
</dbReference>
<evidence type="ECO:0000256" key="3">
    <source>
        <dbReference type="ARBA" id="ARBA00022723"/>
    </source>
</evidence>
<accession>A0A6A5VGD6</accession>
<evidence type="ECO:0000256" key="4">
    <source>
        <dbReference type="ARBA" id="ARBA00022842"/>
    </source>
</evidence>
<evidence type="ECO:0000256" key="1">
    <source>
        <dbReference type="ARBA" id="ARBA00012382"/>
    </source>
</evidence>
<dbReference type="GO" id="GO:0008299">
    <property type="term" value="P:isoprenoid biosynthetic process"/>
    <property type="evidence" value="ECO:0007669"/>
    <property type="project" value="InterPro"/>
</dbReference>
<keyword evidence="2 5" id="KW-0808">Transferase</keyword>
<dbReference type="GO" id="GO:0043386">
    <property type="term" value="P:mycotoxin biosynthetic process"/>
    <property type="evidence" value="ECO:0007669"/>
    <property type="project" value="UniProtKB-ARBA"/>
</dbReference>
<dbReference type="InterPro" id="IPR008949">
    <property type="entry name" value="Isoprenoid_synthase_dom_sf"/>
</dbReference>
<gene>
    <name evidence="6" type="ORF">BU23DRAFT_588065</name>
</gene>
<keyword evidence="4" id="KW-0460">Magnesium</keyword>
<dbReference type="GO" id="GO:0046165">
    <property type="term" value="P:alcohol biosynthetic process"/>
    <property type="evidence" value="ECO:0007669"/>
    <property type="project" value="UniProtKB-ARBA"/>
</dbReference>
<dbReference type="Proteomes" id="UP000800036">
    <property type="component" value="Unassembled WGS sequence"/>
</dbReference>
<dbReference type="InterPro" id="IPR033749">
    <property type="entry name" value="Polyprenyl_synt_CS"/>
</dbReference>
<dbReference type="GO" id="GO:0004311">
    <property type="term" value="F:geranylgeranyl diphosphate synthase activity"/>
    <property type="evidence" value="ECO:0007669"/>
    <property type="project" value="UniProtKB-EC"/>
</dbReference>
<dbReference type="InterPro" id="IPR000092">
    <property type="entry name" value="Polyprenyl_synt"/>
</dbReference>
<dbReference type="PROSITE" id="PS00444">
    <property type="entry name" value="POLYPRENYL_SYNTHASE_2"/>
    <property type="match status" value="1"/>
</dbReference>
<dbReference type="EMBL" id="ML976667">
    <property type="protein sequence ID" value="KAF1976244.1"/>
    <property type="molecule type" value="Genomic_DNA"/>
</dbReference>
<dbReference type="PANTHER" id="PTHR12001:SF72">
    <property type="entry name" value="THIJ_PFPI FAMILY PROTEIN (AFU_ORTHOLOGUE AFUA_3G01210)-RELATED"/>
    <property type="match status" value="1"/>
</dbReference>
<evidence type="ECO:0000313" key="7">
    <source>
        <dbReference type="Proteomes" id="UP000800036"/>
    </source>
</evidence>
<sequence length="264" mass="29768">MNIWLEVSPADLSQIKRIVNTLHDASLMLDDVEDRLNLRRGKAALHTIFGPALTINSAGHQVVEAIAEVRQLKDEHCMEIFLAELSNIMVCPSTEQYLKMVDYKTGGLFRILVRLMTAKSKSPSPPDLTALASLLGRYFQIRDDYMNLNSGDYTKQKGFCEDLDEGKFSIMMIHSMQMASEAEKTLLQSLLAQRRVAGTMSVSQKQLILGLMQRLGSMEYTAKILREMLAEVDRGIRSIEEMVLLENKPFHSILRSLSVETAMP</sequence>
<evidence type="ECO:0000313" key="6">
    <source>
        <dbReference type="EMBL" id="KAF1976244.1"/>
    </source>
</evidence>